<dbReference type="AlphaFoldDB" id="A0A0U0ZPD5"/>
<dbReference type="EMBL" id="CSWP01000005">
    <property type="protein sequence ID" value="CPV56486.1"/>
    <property type="molecule type" value="Genomic_DNA"/>
</dbReference>
<dbReference type="Proteomes" id="UP000045782">
    <property type="component" value="Unassembled WGS sequence"/>
</dbReference>
<dbReference type="RefSeq" id="WP_016895650.1">
    <property type="nucleotide sequence ID" value="NZ_CSWP01000005.1"/>
</dbReference>
<name>A0A0U0ZPD5_9MYCO</name>
<gene>
    <name evidence="1" type="ORF">ERS075579_02804</name>
</gene>
<evidence type="ECO:0000313" key="2">
    <source>
        <dbReference type="Proteomes" id="UP000045782"/>
    </source>
</evidence>
<protein>
    <submittedName>
        <fullName evidence="1">Uncharacterized protein</fullName>
    </submittedName>
</protein>
<evidence type="ECO:0000313" key="1">
    <source>
        <dbReference type="EMBL" id="CPV56486.1"/>
    </source>
</evidence>
<accession>A0A0U0ZPD5</accession>
<proteinExistence type="predicted"/>
<organism evidence="1 2">
    <name type="scientific">Mycobacteroides abscessus</name>
    <dbReference type="NCBI Taxonomy" id="36809"/>
    <lineage>
        <taxon>Bacteria</taxon>
        <taxon>Bacillati</taxon>
        <taxon>Actinomycetota</taxon>
        <taxon>Actinomycetes</taxon>
        <taxon>Mycobacteriales</taxon>
        <taxon>Mycobacteriaceae</taxon>
        <taxon>Mycobacteroides</taxon>
    </lineage>
</organism>
<reference evidence="1 2" key="1">
    <citation type="submission" date="2015-03" db="EMBL/GenBank/DDBJ databases">
        <authorList>
            <person name="Murphy D."/>
        </authorList>
    </citation>
    <scope>NUCLEOTIDE SEQUENCE [LARGE SCALE GENOMIC DNA]</scope>
    <source>
        <strain evidence="1 2">PAP088</strain>
    </source>
</reference>
<sequence>MSLRWRGHTEIIGALVAVGLRGTYMVQSVGREWILQGVGHDGLPMLALPAEGKAFAALHTAQLCAIELDGAHAEAQASGV</sequence>